<evidence type="ECO:0000256" key="2">
    <source>
        <dbReference type="ARBA" id="ARBA00022500"/>
    </source>
</evidence>
<comment type="subcellular location">
    <subcellularLocation>
        <location evidence="1">Membrane</location>
    </subcellularLocation>
</comment>
<keyword evidence="2" id="KW-0145">Chemotaxis</keyword>
<keyword evidence="6" id="KW-0812">Transmembrane</keyword>
<evidence type="ECO:0000313" key="11">
    <source>
        <dbReference type="Proteomes" id="UP000094025"/>
    </source>
</evidence>
<dbReference type="STRING" id="1472378.AU381_18050"/>
<dbReference type="SUPFAM" id="SSF58104">
    <property type="entry name" value="Methyl-accepting chemotaxis protein (MCP) signaling domain"/>
    <property type="match status" value="1"/>
</dbReference>
<dbReference type="PANTHER" id="PTHR43531:SF11">
    <property type="entry name" value="METHYL-ACCEPTING CHEMOTAXIS PROTEIN 3"/>
    <property type="match status" value="1"/>
</dbReference>
<comment type="caution">
    <text evidence="10">The sequence shown here is derived from an EMBL/GenBank/DDBJ whole genome shotgun (WGS) entry which is preliminary data.</text>
</comment>
<dbReference type="Pfam" id="PF00672">
    <property type="entry name" value="HAMP"/>
    <property type="match status" value="1"/>
</dbReference>
<dbReference type="InterPro" id="IPR003660">
    <property type="entry name" value="HAMP_dom"/>
</dbReference>
<evidence type="ECO:0000259" key="7">
    <source>
        <dbReference type="PROSITE" id="PS50111"/>
    </source>
</evidence>
<evidence type="ECO:0000259" key="9">
    <source>
        <dbReference type="PROSITE" id="PS50885"/>
    </source>
</evidence>
<dbReference type="PROSITE" id="PS50111">
    <property type="entry name" value="CHEMOTAXIS_TRANSDUC_2"/>
    <property type="match status" value="1"/>
</dbReference>
<keyword evidence="4" id="KW-0807">Transducer</keyword>
<accession>A0A178XPB2</accession>
<dbReference type="OrthoDB" id="3378718at2"/>
<dbReference type="GO" id="GO:0004888">
    <property type="term" value="F:transmembrane signaling receptor activity"/>
    <property type="evidence" value="ECO:0007669"/>
    <property type="project" value="InterPro"/>
</dbReference>
<protein>
    <submittedName>
        <fullName evidence="10">Chemotaxis protein</fullName>
    </submittedName>
</protein>
<dbReference type="Pfam" id="PF00015">
    <property type="entry name" value="MCPsignal"/>
    <property type="match status" value="1"/>
</dbReference>
<dbReference type="SUPFAM" id="SSF158472">
    <property type="entry name" value="HAMP domain-like"/>
    <property type="match status" value="1"/>
</dbReference>
<proteinExistence type="inferred from homology"/>
<dbReference type="GO" id="GO:0005886">
    <property type="term" value="C:plasma membrane"/>
    <property type="evidence" value="ECO:0007669"/>
    <property type="project" value="TreeGrafter"/>
</dbReference>
<dbReference type="RefSeq" id="WP_064243641.1">
    <property type="nucleotide sequence ID" value="NZ_LPUX01000064.1"/>
</dbReference>
<dbReference type="InterPro" id="IPR051310">
    <property type="entry name" value="MCP_chemotaxis"/>
</dbReference>
<evidence type="ECO:0000256" key="6">
    <source>
        <dbReference type="SAM" id="Phobius"/>
    </source>
</evidence>
<dbReference type="PANTHER" id="PTHR43531">
    <property type="entry name" value="PROTEIN ICFG"/>
    <property type="match status" value="1"/>
</dbReference>
<keyword evidence="11" id="KW-1185">Reference proteome</keyword>
<dbReference type="CDD" id="cd06225">
    <property type="entry name" value="HAMP"/>
    <property type="match status" value="1"/>
</dbReference>
<evidence type="ECO:0000259" key="8">
    <source>
        <dbReference type="PROSITE" id="PS50192"/>
    </source>
</evidence>
<feature type="domain" description="Methyl-accepting transducer" evidence="7">
    <location>
        <begin position="378"/>
        <end position="607"/>
    </location>
</feature>
<dbReference type="SMART" id="SM00283">
    <property type="entry name" value="MA"/>
    <property type="match status" value="1"/>
</dbReference>
<feature type="transmembrane region" description="Helical" evidence="6">
    <location>
        <begin position="190"/>
        <end position="212"/>
    </location>
</feature>
<dbReference type="InterPro" id="IPR004089">
    <property type="entry name" value="MCPsignal_dom"/>
</dbReference>
<reference evidence="10 11" key="1">
    <citation type="journal article" date="2016" name="Int. J. Syst. Evol. Microbiol.">
        <title>Ensifer glycinis sp. nov., an novel rhizobial species associated with Glycine spp.</title>
        <authorList>
            <person name="Yan H."/>
            <person name="Yan J."/>
            <person name="Sui X.H."/>
            <person name="Wang E.T."/>
            <person name="Chen W.X."/>
            <person name="Zhang X.X."/>
            <person name="Chen W.F."/>
        </authorList>
    </citation>
    <scope>NUCLEOTIDE SEQUENCE [LARGE SCALE GENOMIC DNA]</scope>
    <source>
        <strain evidence="10 11">CCBAU 23380</strain>
    </source>
</reference>
<dbReference type="Gene3D" id="1.10.8.500">
    <property type="entry name" value="HAMP domain in histidine kinase"/>
    <property type="match status" value="1"/>
</dbReference>
<dbReference type="InterPro" id="IPR000727">
    <property type="entry name" value="T_SNARE_dom"/>
</dbReference>
<gene>
    <name evidence="10" type="ORF">AU381_18050</name>
</gene>
<dbReference type="Proteomes" id="UP000094025">
    <property type="component" value="Unassembled WGS sequence"/>
</dbReference>
<dbReference type="FunFam" id="1.10.287.950:FF:000001">
    <property type="entry name" value="Methyl-accepting chemotaxis sensory transducer"/>
    <property type="match status" value="1"/>
</dbReference>
<dbReference type="PRINTS" id="PR00260">
    <property type="entry name" value="CHEMTRNSDUCR"/>
</dbReference>
<comment type="similarity">
    <text evidence="3">Belongs to the methyl-accepting chemotaxis (MCP) protein family.</text>
</comment>
<feature type="compositionally biased region" description="Basic and acidic residues" evidence="5">
    <location>
        <begin position="424"/>
        <end position="442"/>
    </location>
</feature>
<dbReference type="SMART" id="SM00304">
    <property type="entry name" value="HAMP"/>
    <property type="match status" value="2"/>
</dbReference>
<dbReference type="CDD" id="cd11386">
    <property type="entry name" value="MCP_signal"/>
    <property type="match status" value="1"/>
</dbReference>
<dbReference type="PROSITE" id="PS50192">
    <property type="entry name" value="T_SNARE"/>
    <property type="match status" value="1"/>
</dbReference>
<dbReference type="Pfam" id="PF18947">
    <property type="entry name" value="HAMP_2"/>
    <property type="match status" value="1"/>
</dbReference>
<dbReference type="Pfam" id="PF12729">
    <property type="entry name" value="4HB_MCP_1"/>
    <property type="match status" value="1"/>
</dbReference>
<dbReference type="PROSITE" id="PS50885">
    <property type="entry name" value="HAMP"/>
    <property type="match status" value="2"/>
</dbReference>
<dbReference type="InterPro" id="IPR024478">
    <property type="entry name" value="HlyB_4HB_MCP"/>
</dbReference>
<evidence type="ECO:0000256" key="4">
    <source>
        <dbReference type="PROSITE-ProRule" id="PRU00284"/>
    </source>
</evidence>
<dbReference type="GO" id="GO:0007165">
    <property type="term" value="P:signal transduction"/>
    <property type="evidence" value="ECO:0007669"/>
    <property type="project" value="UniProtKB-KW"/>
</dbReference>
<dbReference type="InterPro" id="IPR004090">
    <property type="entry name" value="Chemotax_Me-accpt_rcpt"/>
</dbReference>
<keyword evidence="6" id="KW-0472">Membrane</keyword>
<keyword evidence="6" id="KW-1133">Transmembrane helix</keyword>
<evidence type="ECO:0000256" key="3">
    <source>
        <dbReference type="ARBA" id="ARBA00029447"/>
    </source>
</evidence>
<feature type="domain" description="HAMP" evidence="9">
    <location>
        <begin position="212"/>
        <end position="265"/>
    </location>
</feature>
<organism evidence="10 11">
    <name type="scientific">Sinorhizobium glycinis</name>
    <dbReference type="NCBI Taxonomy" id="1472378"/>
    <lineage>
        <taxon>Bacteria</taxon>
        <taxon>Pseudomonadati</taxon>
        <taxon>Pseudomonadota</taxon>
        <taxon>Alphaproteobacteria</taxon>
        <taxon>Hyphomicrobiales</taxon>
        <taxon>Rhizobiaceae</taxon>
        <taxon>Sinorhizobium/Ensifer group</taxon>
        <taxon>Sinorhizobium</taxon>
    </lineage>
</organism>
<sequence>MKPTSLSLKASLIGAFAILLLLLAGQGLLGLTLLGGVHEEVETLATNWVPSVDITNKINITMADLRGSQTRLLLASDTAAVEKTEKAIGEDIATLRERMSTYQTLISEPEERTTYRVFGEKVEEYLRLNARVVTFFKAQQREEASKLVLGEVRETYLEMEELVQTLVQINLAGTERSFSNSSAAYFNGRLATFMVLCLAIAAGLGAMALAIVGISRPINRTTEVMRTLADGDLSVAIPFTDRTNEIGEMARAVEVFKENGIKVRELNAQEAALQAKSADLQSSIGEVVQAAVAGDFTRRISKDYDNADLNRFATQVNELVASVDRGVAETRRVISALAEGDLTETMRGEFQGAFGELKDNVNQTMQNLRSVLGEVRAAIDTINGGAGEMREASGDLSKRTEQQAASLEETSSALEEITAAVKSSTERATEASHMVDEARRSTEQSSAVVKDAVSAMGKIEQASGEIGQIINVIDEIAFQTNLLALNAGVEAARAGDAGKGFAVVAQEVRELAQRSANAAKDIKALISRSGDEVNSGVKLVTATGEALSLIQGHVVKINEHVHSIATAAKEQSTGLSEVSTAVNQMDQTTQQNAAMVEESTAATNRLADEAANLARLIARFRLEAGAAPRIAGHDSKPTASPARALGGRLAKAFGGRAATATAAAEWEEF</sequence>
<dbReference type="AlphaFoldDB" id="A0A178XPB2"/>
<feature type="domain" description="T-SNARE coiled-coil homology" evidence="8">
    <location>
        <begin position="369"/>
        <end position="431"/>
    </location>
</feature>
<dbReference type="GO" id="GO:0006935">
    <property type="term" value="P:chemotaxis"/>
    <property type="evidence" value="ECO:0007669"/>
    <property type="project" value="UniProtKB-KW"/>
</dbReference>
<evidence type="ECO:0000256" key="5">
    <source>
        <dbReference type="SAM" id="MobiDB-lite"/>
    </source>
</evidence>
<dbReference type="EMBL" id="LPUX01000064">
    <property type="protein sequence ID" value="OAP36415.1"/>
    <property type="molecule type" value="Genomic_DNA"/>
</dbReference>
<name>A0A178XPB2_9HYPH</name>
<feature type="region of interest" description="Disordered" evidence="5">
    <location>
        <begin position="423"/>
        <end position="444"/>
    </location>
</feature>
<feature type="domain" description="HAMP" evidence="9">
    <location>
        <begin position="321"/>
        <end position="373"/>
    </location>
</feature>
<evidence type="ECO:0000256" key="1">
    <source>
        <dbReference type="ARBA" id="ARBA00004370"/>
    </source>
</evidence>
<dbReference type="Gene3D" id="1.10.287.950">
    <property type="entry name" value="Methyl-accepting chemotaxis protein"/>
    <property type="match status" value="1"/>
</dbReference>
<evidence type="ECO:0000313" key="10">
    <source>
        <dbReference type="EMBL" id="OAP36415.1"/>
    </source>
</evidence>